<keyword evidence="2" id="KW-1185">Reference proteome</keyword>
<evidence type="ECO:0000313" key="2">
    <source>
        <dbReference type="Proteomes" id="UP000494269"/>
    </source>
</evidence>
<dbReference type="AlphaFoldDB" id="A0A6S6ZBH8"/>
<gene>
    <name evidence="1" type="ORF">LMG3441_00797</name>
</gene>
<organism evidence="1 2">
    <name type="scientific">Achromobacter kerstersii</name>
    <dbReference type="NCBI Taxonomy" id="1353890"/>
    <lineage>
        <taxon>Bacteria</taxon>
        <taxon>Pseudomonadati</taxon>
        <taxon>Pseudomonadota</taxon>
        <taxon>Betaproteobacteria</taxon>
        <taxon>Burkholderiales</taxon>
        <taxon>Alcaligenaceae</taxon>
        <taxon>Achromobacter</taxon>
    </lineage>
</organism>
<accession>A0A6S6ZBH8</accession>
<dbReference type="EMBL" id="CADIJQ010000001">
    <property type="protein sequence ID" value="CAB3665653.1"/>
    <property type="molecule type" value="Genomic_DNA"/>
</dbReference>
<protein>
    <submittedName>
        <fullName evidence="1">Uncharacterized protein</fullName>
    </submittedName>
</protein>
<proteinExistence type="predicted"/>
<sequence length="60" mass="6423">MKHFYSPRGAKRGLMLATAGALLWAVWAASYLHASSPLPQMAPSAVHAAHECECGRTDSI</sequence>
<reference evidence="1 2" key="1">
    <citation type="submission" date="2020-04" db="EMBL/GenBank/DDBJ databases">
        <authorList>
            <person name="De Canck E."/>
        </authorList>
    </citation>
    <scope>NUCLEOTIDE SEQUENCE [LARGE SCALE GENOMIC DNA]</scope>
    <source>
        <strain evidence="1 2">LMG 3441</strain>
    </source>
</reference>
<dbReference type="Proteomes" id="UP000494269">
    <property type="component" value="Unassembled WGS sequence"/>
</dbReference>
<name>A0A6S6ZBH8_9BURK</name>
<evidence type="ECO:0000313" key="1">
    <source>
        <dbReference type="EMBL" id="CAB3665653.1"/>
    </source>
</evidence>